<dbReference type="GeneID" id="65564324"/>
<dbReference type="OrthoDB" id="7441at2157"/>
<keyword evidence="3 7" id="KW-0690">Ribosome biogenesis</keyword>
<dbReference type="PANTHER" id="PTHR20426">
    <property type="entry name" value="RIBOSOME BIOGENESIS PROTEIN TSR3 HOMOLOG"/>
    <property type="match status" value="1"/>
</dbReference>
<feature type="binding site" evidence="7">
    <location>
        <position position="99"/>
    </location>
    <ligand>
        <name>S-adenosyl-L-methionine</name>
        <dbReference type="ChEBI" id="CHEBI:59789"/>
    </ligand>
</feature>
<dbReference type="HAMAP" id="MF_01116">
    <property type="entry name" value="TSR3"/>
    <property type="match status" value="1"/>
</dbReference>
<keyword evidence="4 7" id="KW-0698">rRNA processing</keyword>
<feature type="domain" description="16S/18S rRNA aminocarboxypropyltransferase Tsr3 C-terminal" evidence="9">
    <location>
        <begin position="36"/>
        <end position="159"/>
    </location>
</feature>
<name>A0A8F5BR54_SACSH</name>
<protein>
    <recommendedName>
        <fullName evidence="1 7">16S rRNA aminocarboxypropyltransferase</fullName>
        <ecNumber evidence="7">2.5.1.157</ecNumber>
    </recommendedName>
</protein>
<dbReference type="GO" id="GO:0106388">
    <property type="term" value="F:rRNA small subunit aminocarboxypropyltransferase activity"/>
    <property type="evidence" value="ECO:0007669"/>
    <property type="project" value="UniProtKB-EC"/>
</dbReference>
<comment type="catalytic activity">
    <reaction evidence="7">
        <text>an N(1)-methylpseudouridine in rRNA + S-adenosyl-L-methionine = N(1)-methyl-N(3)-[(3S)-3-amino-3-carboxypropyl]pseudouridine in rRNA + S-methyl-5'-thioadenosine + H(+)</text>
        <dbReference type="Rhea" id="RHEA:63296"/>
        <dbReference type="Rhea" id="RHEA-COMP:11634"/>
        <dbReference type="Rhea" id="RHEA-COMP:16310"/>
        <dbReference type="ChEBI" id="CHEBI:15378"/>
        <dbReference type="ChEBI" id="CHEBI:17509"/>
        <dbReference type="ChEBI" id="CHEBI:59789"/>
        <dbReference type="ChEBI" id="CHEBI:74890"/>
        <dbReference type="ChEBI" id="CHEBI:146234"/>
        <dbReference type="EC" id="2.5.1.157"/>
    </reaction>
</comment>
<dbReference type="KEGG" id="sshi:J5U23_02848"/>
<keyword evidence="8" id="KW-0175">Coiled coil</keyword>
<dbReference type="AlphaFoldDB" id="A0A8F5BR54"/>
<evidence type="ECO:0000256" key="4">
    <source>
        <dbReference type="ARBA" id="ARBA00022552"/>
    </source>
</evidence>
<evidence type="ECO:0000256" key="8">
    <source>
        <dbReference type="SAM" id="Coils"/>
    </source>
</evidence>
<sequence length="166" mass="19218">MKVYVIDYHKDDPKKCTGKKLVKLKLAELTRVGKGIILDPFSERTLSINDKDILIKSGITIIDTSWNNTSQNEFKNVRGEHRKLPILFAGNPVHYGIAYKLSSLEALMATLYILDEVDEAIKFSNIVKWGHTFIELNKELLEAYRNKDEEEIKKIEEEIIEKILRK</sequence>
<dbReference type="Proteomes" id="UP000694018">
    <property type="component" value="Chromosome"/>
</dbReference>
<proteinExistence type="inferred from homology"/>
<evidence type="ECO:0000256" key="6">
    <source>
        <dbReference type="ARBA" id="ARBA00022691"/>
    </source>
</evidence>
<evidence type="ECO:0000256" key="5">
    <source>
        <dbReference type="ARBA" id="ARBA00022679"/>
    </source>
</evidence>
<dbReference type="Pfam" id="PF04034">
    <property type="entry name" value="Ribo_biogen_C"/>
    <property type="match status" value="1"/>
</dbReference>
<keyword evidence="2 7" id="KW-0963">Cytoplasm</keyword>
<keyword evidence="6 7" id="KW-0949">S-adenosyl-L-methionine</keyword>
<accession>A0A8F5BR54</accession>
<dbReference type="NCBIfam" id="NF002621">
    <property type="entry name" value="PRK02287.1"/>
    <property type="match status" value="1"/>
</dbReference>
<dbReference type="PANTHER" id="PTHR20426:SF0">
    <property type="entry name" value="18S RRNA AMINOCARBOXYPROPYLTRANSFERASE"/>
    <property type="match status" value="1"/>
</dbReference>
<dbReference type="InterPro" id="IPR007177">
    <property type="entry name" value="Tsr3_C"/>
</dbReference>
<evidence type="ECO:0000256" key="2">
    <source>
        <dbReference type="ARBA" id="ARBA00022490"/>
    </source>
</evidence>
<evidence type="ECO:0000256" key="7">
    <source>
        <dbReference type="HAMAP-Rule" id="MF_01116"/>
    </source>
</evidence>
<dbReference type="InterPro" id="IPR022968">
    <property type="entry name" value="Tsr3-like"/>
</dbReference>
<dbReference type="GO" id="GO:0005737">
    <property type="term" value="C:cytoplasm"/>
    <property type="evidence" value="ECO:0007669"/>
    <property type="project" value="UniProtKB-SubCell"/>
</dbReference>
<evidence type="ECO:0000313" key="12">
    <source>
        <dbReference type="Proteomes" id="UP000694018"/>
    </source>
</evidence>
<dbReference type="InterPro" id="IPR007209">
    <property type="entry name" value="RNaseL-inhib-like_metal-bd_dom"/>
</dbReference>
<evidence type="ECO:0000256" key="1">
    <source>
        <dbReference type="ARBA" id="ARBA00014114"/>
    </source>
</evidence>
<feature type="domain" description="RNase L inhibitor RLI-like possible metal-binding" evidence="10">
    <location>
        <begin position="1"/>
        <end position="34"/>
    </location>
</feature>
<evidence type="ECO:0000259" key="9">
    <source>
        <dbReference type="Pfam" id="PF04034"/>
    </source>
</evidence>
<comment type="function">
    <text evidence="7">Aminocarboxypropyltransferase that catalyzes the aminocarboxypropyl transfer on pseudouridine corresponding to position 914 in M.jannaschii 16S rRNA. It constitutes the last step in biosynthesis of the hypermodified N1-methyl-N3-(3-amino-3-carboxypropyl) pseudouridine (m1acp3-Psi).</text>
</comment>
<dbReference type="RefSeq" id="WP_218266434.1">
    <property type="nucleotide sequence ID" value="NZ_CP077717.1"/>
</dbReference>
<comment type="subcellular location">
    <subcellularLocation>
        <location evidence="7">Cytoplasm</location>
    </subcellularLocation>
</comment>
<dbReference type="GO" id="GO:0000455">
    <property type="term" value="P:enzyme-directed rRNA pseudouridine synthesis"/>
    <property type="evidence" value="ECO:0007669"/>
    <property type="project" value="UniProtKB-UniRule"/>
</dbReference>
<keyword evidence="5 7" id="KW-0808">Transferase</keyword>
<dbReference type="EC" id="2.5.1.157" evidence="7"/>
<feature type="binding site" evidence="7">
    <location>
        <position position="17"/>
    </location>
    <ligand>
        <name>S-adenosyl-L-methionine</name>
        <dbReference type="ChEBI" id="CHEBI:59789"/>
    </ligand>
</feature>
<evidence type="ECO:0000313" key="11">
    <source>
        <dbReference type="EMBL" id="QXJ29961.1"/>
    </source>
</evidence>
<dbReference type="EMBL" id="CP077717">
    <property type="protein sequence ID" value="QXJ29961.1"/>
    <property type="molecule type" value="Genomic_DNA"/>
</dbReference>
<organism evidence="11 12">
    <name type="scientific">Saccharolobus shibatae (strain ATCC 51178 / DSM 5389 / JCM 8931 / NBRC 15437 / B12)</name>
    <name type="common">Sulfolobus shibatae</name>
    <dbReference type="NCBI Taxonomy" id="523848"/>
    <lineage>
        <taxon>Archaea</taxon>
        <taxon>Thermoproteota</taxon>
        <taxon>Thermoprotei</taxon>
        <taxon>Sulfolobales</taxon>
        <taxon>Sulfolobaceae</taxon>
        <taxon>Saccharolobus</taxon>
    </lineage>
</organism>
<feature type="binding site" evidence="7">
    <location>
        <position position="103"/>
    </location>
    <ligand>
        <name>S-adenosyl-L-methionine</name>
        <dbReference type="ChEBI" id="CHEBI:59789"/>
    </ligand>
</feature>
<comment type="similarity">
    <text evidence="7">Belongs to the TDD superfamily. TSR3 family.</text>
</comment>
<evidence type="ECO:0000259" key="10">
    <source>
        <dbReference type="Pfam" id="PF04068"/>
    </source>
</evidence>
<reference evidence="11" key="1">
    <citation type="journal article" date="2021" name="Environ. Microbiol.">
        <title>New insights into the diversity and evolution of the archaeal mobilome from three complete genomes of Saccharolobus shibatae.</title>
        <authorList>
            <person name="Medvedeva S."/>
            <person name="Brandt D."/>
            <person name="Cvirkaite-Krupovic V."/>
            <person name="Liu Y."/>
            <person name="Severinov K."/>
            <person name="Ishino S."/>
            <person name="Ishino Y."/>
            <person name="Prangishvili D."/>
            <person name="Kalinowski J."/>
            <person name="Krupovic M."/>
        </authorList>
    </citation>
    <scope>NUCLEOTIDE SEQUENCE</scope>
    <source>
        <strain evidence="11">B12</strain>
    </source>
</reference>
<feature type="coiled-coil region" evidence="8">
    <location>
        <begin position="138"/>
        <end position="165"/>
    </location>
</feature>
<gene>
    <name evidence="11" type="ORF">J5U23_02848</name>
</gene>
<feature type="binding site" evidence="7">
    <location>
        <position position="62"/>
    </location>
    <ligand>
        <name>S-adenosyl-L-methionine</name>
        <dbReference type="ChEBI" id="CHEBI:59789"/>
    </ligand>
</feature>
<evidence type="ECO:0000256" key="3">
    <source>
        <dbReference type="ARBA" id="ARBA00022517"/>
    </source>
</evidence>
<dbReference type="GO" id="GO:1904047">
    <property type="term" value="F:S-adenosyl-L-methionine binding"/>
    <property type="evidence" value="ECO:0007669"/>
    <property type="project" value="UniProtKB-UniRule"/>
</dbReference>
<feature type="binding site" evidence="7">
    <location>
        <position position="84"/>
    </location>
    <ligand>
        <name>S-adenosyl-L-methionine</name>
        <dbReference type="ChEBI" id="CHEBI:59789"/>
    </ligand>
</feature>
<dbReference type="Pfam" id="PF04068">
    <property type="entry name" value="Fer4_RLI"/>
    <property type="match status" value="1"/>
</dbReference>